<dbReference type="EMBL" id="LCFA01000012">
    <property type="protein sequence ID" value="KKS82160.1"/>
    <property type="molecule type" value="Genomic_DNA"/>
</dbReference>
<dbReference type="PANTHER" id="PTHR45947">
    <property type="entry name" value="SULFOQUINOVOSYL TRANSFERASE SQD2"/>
    <property type="match status" value="1"/>
</dbReference>
<name>A0A0G1C942_9BACT</name>
<sequence length="368" mass="42768">MTLSIFLSFKESMRIMKETGQDQRFIEYYLAPYSQAFEKIYIFSWAKESYQFPFKNVELVSNSSDVNVYLYNLLLPFFHKRIIEKSDIIRLMQFTAIVPALIARMFFRLKIVATYGFPYGHFLKTRGKYIQSIIWTLLEKITLKKADKYIVTYKNTFDYLLKNKVDNKKINLLPNGVDIGVFKPIKNKNKKTNLLFVGRFEPEKNILNLGKALSILKNKFDYFITFIGGGALKRGLVNELDRSGINYKIIPSLPHNQLVKYYQKSDLFLLPSLAEGYPKVLIEAMACGLPPIVARYPGYEQIITDGENGLVCDFNPENISEKIDFLIKNGRLRKKISQNARKFVQTNNNIKKILDKEIKLIRSVYESC</sequence>
<dbReference type="Gene3D" id="3.40.50.2000">
    <property type="entry name" value="Glycogen Phosphorylase B"/>
    <property type="match status" value="2"/>
</dbReference>
<dbReference type="Pfam" id="PF00534">
    <property type="entry name" value="Glycos_transf_1"/>
    <property type="match status" value="1"/>
</dbReference>
<dbReference type="Pfam" id="PF13439">
    <property type="entry name" value="Glyco_transf_4"/>
    <property type="match status" value="1"/>
</dbReference>
<comment type="caution">
    <text evidence="3">The sequence shown here is derived from an EMBL/GenBank/DDBJ whole genome shotgun (WGS) entry which is preliminary data.</text>
</comment>
<dbReference type="GO" id="GO:0016757">
    <property type="term" value="F:glycosyltransferase activity"/>
    <property type="evidence" value="ECO:0007669"/>
    <property type="project" value="InterPro"/>
</dbReference>
<protein>
    <submittedName>
        <fullName evidence="3">Glycosyl transferase group 1</fullName>
    </submittedName>
</protein>
<feature type="domain" description="Glycosyl transferase family 1" evidence="1">
    <location>
        <begin position="185"/>
        <end position="342"/>
    </location>
</feature>
<dbReference type="InterPro" id="IPR001296">
    <property type="entry name" value="Glyco_trans_1"/>
</dbReference>
<keyword evidence="3" id="KW-0808">Transferase</keyword>
<dbReference type="Proteomes" id="UP000034810">
    <property type="component" value="Unassembled WGS sequence"/>
</dbReference>
<dbReference type="SUPFAM" id="SSF53756">
    <property type="entry name" value="UDP-Glycosyltransferase/glycogen phosphorylase"/>
    <property type="match status" value="1"/>
</dbReference>
<proteinExistence type="predicted"/>
<gene>
    <name evidence="3" type="ORF">UV58_C0012G0006</name>
</gene>
<evidence type="ECO:0000259" key="1">
    <source>
        <dbReference type="Pfam" id="PF00534"/>
    </source>
</evidence>
<reference evidence="3 4" key="1">
    <citation type="journal article" date="2015" name="Nature">
        <title>rRNA introns, odd ribosomes, and small enigmatic genomes across a large radiation of phyla.</title>
        <authorList>
            <person name="Brown C.T."/>
            <person name="Hug L.A."/>
            <person name="Thomas B.C."/>
            <person name="Sharon I."/>
            <person name="Castelle C.J."/>
            <person name="Singh A."/>
            <person name="Wilkins M.J."/>
            <person name="Williams K.H."/>
            <person name="Banfield J.F."/>
        </authorList>
    </citation>
    <scope>NUCLEOTIDE SEQUENCE [LARGE SCALE GENOMIC DNA]</scope>
</reference>
<accession>A0A0G1C942</accession>
<evidence type="ECO:0000259" key="2">
    <source>
        <dbReference type="Pfam" id="PF13439"/>
    </source>
</evidence>
<organism evidence="3 4">
    <name type="scientific">Candidatus Wolfebacteria bacterium GW2011_GWC1_43_10</name>
    <dbReference type="NCBI Taxonomy" id="1619011"/>
    <lineage>
        <taxon>Bacteria</taxon>
        <taxon>Candidatus Wolfeibacteriota</taxon>
    </lineage>
</organism>
<dbReference type="InterPro" id="IPR028098">
    <property type="entry name" value="Glyco_trans_4-like_N"/>
</dbReference>
<evidence type="ECO:0000313" key="3">
    <source>
        <dbReference type="EMBL" id="KKS82160.1"/>
    </source>
</evidence>
<dbReference type="InterPro" id="IPR050194">
    <property type="entry name" value="Glycosyltransferase_grp1"/>
</dbReference>
<dbReference type="PANTHER" id="PTHR45947:SF3">
    <property type="entry name" value="SULFOQUINOVOSYL TRANSFERASE SQD2"/>
    <property type="match status" value="1"/>
</dbReference>
<feature type="domain" description="Glycosyltransferase subfamily 4-like N-terminal" evidence="2">
    <location>
        <begin position="70"/>
        <end position="179"/>
    </location>
</feature>
<dbReference type="AlphaFoldDB" id="A0A0G1C942"/>
<evidence type="ECO:0000313" key="4">
    <source>
        <dbReference type="Proteomes" id="UP000034810"/>
    </source>
</evidence>
<dbReference type="CDD" id="cd03801">
    <property type="entry name" value="GT4_PimA-like"/>
    <property type="match status" value="1"/>
</dbReference>